<accession>A0ABU0G9C2</accession>
<evidence type="ECO:0000313" key="1">
    <source>
        <dbReference type="EMBL" id="MDQ0421950.1"/>
    </source>
</evidence>
<dbReference type="Gene3D" id="1.10.10.1190">
    <property type="entry name" value="Antirestriction protein ArdA, domain 3"/>
    <property type="match status" value="1"/>
</dbReference>
<dbReference type="InterPro" id="IPR009899">
    <property type="entry name" value="ArdA"/>
</dbReference>
<dbReference type="EMBL" id="JAUSUW010000008">
    <property type="protein sequence ID" value="MDQ0421950.1"/>
    <property type="molecule type" value="Genomic_DNA"/>
</dbReference>
<keyword evidence="2" id="KW-1185">Reference proteome</keyword>
<evidence type="ECO:0000313" key="2">
    <source>
        <dbReference type="Proteomes" id="UP001238496"/>
    </source>
</evidence>
<dbReference type="Proteomes" id="UP001238496">
    <property type="component" value="Unassembled WGS sequence"/>
</dbReference>
<reference evidence="1 2" key="1">
    <citation type="submission" date="2023-07" db="EMBL/GenBank/DDBJ databases">
        <title>Genomic Encyclopedia of Type Strains, Phase IV (KMG-IV): sequencing the most valuable type-strain genomes for metagenomic binning, comparative biology and taxonomic classification.</title>
        <authorList>
            <person name="Goeker M."/>
        </authorList>
    </citation>
    <scope>NUCLEOTIDE SEQUENCE [LARGE SCALE GENOMIC DNA]</scope>
    <source>
        <strain evidence="1 2">DSM 1111</strain>
    </source>
</reference>
<dbReference type="Pfam" id="PF07275">
    <property type="entry name" value="ArdA"/>
    <property type="match status" value="1"/>
</dbReference>
<name>A0ABU0G9C2_9HYPH</name>
<gene>
    <name evidence="1" type="ORF">J2045_002994</name>
</gene>
<protein>
    <submittedName>
        <fullName evidence="1">Antirestriction protein</fullName>
    </submittedName>
</protein>
<organism evidence="1 2">
    <name type="scientific">Peteryoungia aggregata LMG 23059</name>
    <dbReference type="NCBI Taxonomy" id="1368425"/>
    <lineage>
        <taxon>Bacteria</taxon>
        <taxon>Pseudomonadati</taxon>
        <taxon>Pseudomonadota</taxon>
        <taxon>Alphaproteobacteria</taxon>
        <taxon>Hyphomicrobiales</taxon>
        <taxon>Rhizobiaceae</taxon>
        <taxon>Peteryoungia</taxon>
    </lineage>
</organism>
<proteinExistence type="predicted"/>
<dbReference type="InterPro" id="IPR041893">
    <property type="entry name" value="ArdA_dom3"/>
</dbReference>
<comment type="caution">
    <text evidence="1">The sequence shown here is derived from an EMBL/GenBank/DDBJ whole genome shotgun (WGS) entry which is preliminary data.</text>
</comment>
<sequence length="53" mass="6161">MKALAERFVDDGLFGEIPDHLAHYIDYDAIARDLSMDYTETEIAGERLIYRCH</sequence>